<accession>A0A2H4P7U0</accession>
<reference evidence="1 2" key="1">
    <citation type="submission" date="2017-09" db="EMBL/GenBank/DDBJ databases">
        <authorList>
            <person name="Ehlers B."/>
            <person name="Leendertz F.H."/>
        </authorList>
    </citation>
    <scope>NUCLEOTIDE SEQUENCE [LARGE SCALE GENOMIC DNA]</scope>
</reference>
<dbReference type="EMBL" id="MG018930">
    <property type="protein sequence ID" value="ATW58245.1"/>
    <property type="molecule type" value="Genomic_DNA"/>
</dbReference>
<name>A0A2H4P7U0_9CAUD</name>
<protein>
    <submittedName>
        <fullName evidence="1">Uncharacterized protein</fullName>
    </submittedName>
</protein>
<gene>
    <name evidence="1" type="ORF">CNR37_00038</name>
</gene>
<dbReference type="InterPro" id="IPR055629">
    <property type="entry name" value="DUF7205"/>
</dbReference>
<dbReference type="Pfam" id="PF23835">
    <property type="entry name" value="DUF7205"/>
    <property type="match status" value="1"/>
</dbReference>
<evidence type="ECO:0000313" key="2">
    <source>
        <dbReference type="Proteomes" id="UP000241096"/>
    </source>
</evidence>
<proteinExistence type="predicted"/>
<keyword evidence="2" id="KW-1185">Reference proteome</keyword>
<dbReference type="Proteomes" id="UP000241096">
    <property type="component" value="Segment"/>
</dbReference>
<sequence>MTEFKDVAGNVLAIGDKVAFCLGGSGTNMRIGTIGRFTAKSVGIATKERRSMYNPETRRWDKVEIFDAEVLRLPDAVAKVIPC</sequence>
<evidence type="ECO:0000313" key="1">
    <source>
        <dbReference type="EMBL" id="ATW58245.1"/>
    </source>
</evidence>
<organism evidence="1 2">
    <name type="scientific">Pseudomonas phage ventosus</name>
    <dbReference type="NCBI Taxonomy" id="2048980"/>
    <lineage>
        <taxon>Viruses</taxon>
        <taxon>Duplodnaviria</taxon>
        <taxon>Heunggongvirae</taxon>
        <taxon>Uroviricota</taxon>
        <taxon>Caudoviricetes</taxon>
        <taxon>Vandenendeviridae</taxon>
        <taxon>Gorskivirinae</taxon>
        <taxon>Ventosusvirus</taxon>
        <taxon>Ventosusvirus ventosus</taxon>
    </lineage>
</organism>